<keyword evidence="11" id="KW-0460">Magnesium</keyword>
<dbReference type="InterPro" id="IPR013815">
    <property type="entry name" value="ATP_grasp_subdomain_1"/>
</dbReference>
<evidence type="ECO:0000313" key="21">
    <source>
        <dbReference type="EMBL" id="MBK1620773.1"/>
    </source>
</evidence>
<keyword evidence="6 17" id="KW-0436">Ligase</keyword>
<keyword evidence="7" id="KW-0479">Metal-binding</keyword>
<comment type="cofactor">
    <cofactor evidence="1">
        <name>Mn(2+)</name>
        <dbReference type="ChEBI" id="CHEBI:29035"/>
    </cofactor>
</comment>
<evidence type="ECO:0000256" key="17">
    <source>
        <dbReference type="HAMAP-Rule" id="MF_00138"/>
    </source>
</evidence>
<keyword evidence="9 17" id="KW-0658">Purine biosynthesis</keyword>
<comment type="catalytic activity">
    <reaction evidence="17">
        <text>5-phospho-beta-D-ribosylamine + glycine + ATP = N(1)-(5-phospho-beta-D-ribosyl)glycinamide + ADP + phosphate + H(+)</text>
        <dbReference type="Rhea" id="RHEA:17453"/>
        <dbReference type="ChEBI" id="CHEBI:15378"/>
        <dbReference type="ChEBI" id="CHEBI:30616"/>
        <dbReference type="ChEBI" id="CHEBI:43474"/>
        <dbReference type="ChEBI" id="CHEBI:57305"/>
        <dbReference type="ChEBI" id="CHEBI:58681"/>
        <dbReference type="ChEBI" id="CHEBI:143788"/>
        <dbReference type="ChEBI" id="CHEBI:456216"/>
        <dbReference type="EC" id="6.3.4.13"/>
    </reaction>
</comment>
<organism evidence="21 22">
    <name type="scientific">Lamprobacter modestohalophilus</name>
    <dbReference type="NCBI Taxonomy" id="1064514"/>
    <lineage>
        <taxon>Bacteria</taxon>
        <taxon>Pseudomonadati</taxon>
        <taxon>Pseudomonadota</taxon>
        <taxon>Gammaproteobacteria</taxon>
        <taxon>Chromatiales</taxon>
        <taxon>Chromatiaceae</taxon>
        <taxon>Lamprobacter</taxon>
    </lineage>
</organism>
<dbReference type="GO" id="GO:0004637">
    <property type="term" value="F:phosphoribosylamine-glycine ligase activity"/>
    <property type="evidence" value="ECO:0007669"/>
    <property type="project" value="UniProtKB-UniRule"/>
</dbReference>
<dbReference type="InterPro" id="IPR011761">
    <property type="entry name" value="ATP-grasp"/>
</dbReference>
<dbReference type="Proteomes" id="UP001138768">
    <property type="component" value="Unassembled WGS sequence"/>
</dbReference>
<dbReference type="Pfam" id="PF02843">
    <property type="entry name" value="GARS_C"/>
    <property type="match status" value="1"/>
</dbReference>
<feature type="compositionally biased region" description="Basic and acidic residues" evidence="19">
    <location>
        <begin position="213"/>
        <end position="223"/>
    </location>
</feature>
<dbReference type="Gene3D" id="3.30.1490.20">
    <property type="entry name" value="ATP-grasp fold, A domain"/>
    <property type="match status" value="1"/>
</dbReference>
<evidence type="ECO:0000256" key="5">
    <source>
        <dbReference type="ARBA" id="ARBA00020605"/>
    </source>
</evidence>
<dbReference type="InterPro" id="IPR016185">
    <property type="entry name" value="PreATP-grasp_dom_sf"/>
</dbReference>
<evidence type="ECO:0000256" key="9">
    <source>
        <dbReference type="ARBA" id="ARBA00022755"/>
    </source>
</evidence>
<feature type="domain" description="ATP-grasp" evidence="20">
    <location>
        <begin position="109"/>
        <end position="316"/>
    </location>
</feature>
<dbReference type="GO" id="GO:0006189">
    <property type="term" value="P:'de novo' IMP biosynthetic process"/>
    <property type="evidence" value="ECO:0007669"/>
    <property type="project" value="UniProtKB-UniRule"/>
</dbReference>
<dbReference type="FunFam" id="3.30.1490.20:FF:000006">
    <property type="entry name" value="phosphoribosylamine--glycine ligase, chloroplastic-like"/>
    <property type="match status" value="1"/>
</dbReference>
<dbReference type="AlphaFoldDB" id="A0A9X1B5T4"/>
<dbReference type="Gene3D" id="3.30.470.20">
    <property type="entry name" value="ATP-grasp fold, B domain"/>
    <property type="match status" value="1"/>
</dbReference>
<comment type="cofactor">
    <cofactor evidence="2">
        <name>Mg(2+)</name>
        <dbReference type="ChEBI" id="CHEBI:18420"/>
    </cofactor>
</comment>
<dbReference type="SMART" id="SM01210">
    <property type="entry name" value="GARS_C"/>
    <property type="match status" value="1"/>
</dbReference>
<evidence type="ECO:0000256" key="13">
    <source>
        <dbReference type="ARBA" id="ARBA00038345"/>
    </source>
</evidence>
<evidence type="ECO:0000256" key="15">
    <source>
        <dbReference type="ARBA" id="ARBA00042864"/>
    </source>
</evidence>
<evidence type="ECO:0000256" key="10">
    <source>
        <dbReference type="ARBA" id="ARBA00022840"/>
    </source>
</evidence>
<evidence type="ECO:0000256" key="14">
    <source>
        <dbReference type="ARBA" id="ARBA00042242"/>
    </source>
</evidence>
<dbReference type="NCBIfam" id="TIGR00877">
    <property type="entry name" value="purD"/>
    <property type="match status" value="1"/>
</dbReference>
<dbReference type="InterPro" id="IPR000115">
    <property type="entry name" value="PRibGlycinamide_synth"/>
</dbReference>
<evidence type="ECO:0000256" key="2">
    <source>
        <dbReference type="ARBA" id="ARBA00001946"/>
    </source>
</evidence>
<comment type="pathway">
    <text evidence="3 17">Purine metabolism; IMP biosynthesis via de novo pathway; N(1)-(5-phospho-D-ribosyl)glycinamide from 5-phospho-alpha-D-ribose 1-diphosphate: step 2/2.</text>
</comment>
<keyword evidence="10 18" id="KW-0067">ATP-binding</keyword>
<evidence type="ECO:0000256" key="16">
    <source>
        <dbReference type="ARBA" id="ARBA00079592"/>
    </source>
</evidence>
<dbReference type="SUPFAM" id="SSF51246">
    <property type="entry name" value="Rudiment single hybrid motif"/>
    <property type="match status" value="2"/>
</dbReference>
<reference evidence="21 22" key="1">
    <citation type="journal article" date="2020" name="Microorganisms">
        <title>Osmotic Adaptation and Compatible Solute Biosynthesis of Phototrophic Bacteria as Revealed from Genome Analyses.</title>
        <authorList>
            <person name="Imhoff J.F."/>
            <person name="Rahn T."/>
            <person name="Kunzel S."/>
            <person name="Keller A."/>
            <person name="Neulinger S.C."/>
        </authorList>
    </citation>
    <scope>NUCLEOTIDE SEQUENCE [LARGE SCALE GENOMIC DNA]</scope>
    <source>
        <strain evidence="21 22">DSM 25653</strain>
    </source>
</reference>
<comment type="caution">
    <text evidence="21">The sequence shown here is derived from an EMBL/GenBank/DDBJ whole genome shotgun (WGS) entry which is preliminary data.</text>
</comment>
<dbReference type="Pfam" id="PF01071">
    <property type="entry name" value="GARS_A"/>
    <property type="match status" value="1"/>
</dbReference>
<dbReference type="PROSITE" id="PS50975">
    <property type="entry name" value="ATP_GRASP"/>
    <property type="match status" value="1"/>
</dbReference>
<dbReference type="InterPro" id="IPR020559">
    <property type="entry name" value="PRibGlycinamide_synth_CS"/>
</dbReference>
<dbReference type="InterPro" id="IPR011054">
    <property type="entry name" value="Rudment_hybrid_motif"/>
</dbReference>
<protein>
    <recommendedName>
        <fullName evidence="5 17">Phosphoribosylamine--glycine ligase</fullName>
        <ecNumber evidence="4 17">6.3.4.13</ecNumber>
    </recommendedName>
    <alternativeName>
        <fullName evidence="16 17">GARS</fullName>
    </alternativeName>
    <alternativeName>
        <fullName evidence="15 17">Phosphoribosylglycinamide synthetase</fullName>
    </alternativeName>
    <alternativeName>
        <fullName evidence="14 17">glycinamide ribonucleotide synthetase</fullName>
    </alternativeName>
</protein>
<keyword evidence="8 18" id="KW-0547">Nucleotide-binding</keyword>
<dbReference type="GO" id="GO:0009113">
    <property type="term" value="P:purine nucleobase biosynthetic process"/>
    <property type="evidence" value="ECO:0007669"/>
    <property type="project" value="InterPro"/>
</dbReference>
<evidence type="ECO:0000256" key="4">
    <source>
        <dbReference type="ARBA" id="ARBA00013255"/>
    </source>
</evidence>
<dbReference type="InterPro" id="IPR020560">
    <property type="entry name" value="PRibGlycinamide_synth_C-dom"/>
</dbReference>
<evidence type="ECO:0000256" key="3">
    <source>
        <dbReference type="ARBA" id="ARBA00005174"/>
    </source>
</evidence>
<dbReference type="GO" id="GO:0005524">
    <property type="term" value="F:ATP binding"/>
    <property type="evidence" value="ECO:0007669"/>
    <property type="project" value="UniProtKB-UniRule"/>
</dbReference>
<comment type="similarity">
    <text evidence="13 17">Belongs to the GARS family.</text>
</comment>
<dbReference type="PANTHER" id="PTHR43472:SF1">
    <property type="entry name" value="PHOSPHORIBOSYLAMINE--GLYCINE LIGASE, CHLOROPLASTIC"/>
    <property type="match status" value="1"/>
</dbReference>
<evidence type="ECO:0000256" key="6">
    <source>
        <dbReference type="ARBA" id="ARBA00022598"/>
    </source>
</evidence>
<gene>
    <name evidence="17" type="primary">purD</name>
    <name evidence="21" type="ORF">CKO42_20525</name>
</gene>
<evidence type="ECO:0000256" key="11">
    <source>
        <dbReference type="ARBA" id="ARBA00022842"/>
    </source>
</evidence>
<dbReference type="SUPFAM" id="SSF56059">
    <property type="entry name" value="Glutathione synthetase ATP-binding domain-like"/>
    <property type="match status" value="1"/>
</dbReference>
<dbReference type="HAMAP" id="MF_00138">
    <property type="entry name" value="GARS"/>
    <property type="match status" value="1"/>
</dbReference>
<dbReference type="SMART" id="SM01209">
    <property type="entry name" value="GARS_A"/>
    <property type="match status" value="1"/>
</dbReference>
<keyword evidence="12" id="KW-0464">Manganese</keyword>
<dbReference type="Pfam" id="PF02844">
    <property type="entry name" value="GARS_N"/>
    <property type="match status" value="1"/>
</dbReference>
<dbReference type="EMBL" id="NRRY01000048">
    <property type="protein sequence ID" value="MBK1620773.1"/>
    <property type="molecule type" value="Genomic_DNA"/>
</dbReference>
<dbReference type="InterPro" id="IPR037123">
    <property type="entry name" value="PRibGlycinamide_synth_C_sf"/>
</dbReference>
<evidence type="ECO:0000256" key="7">
    <source>
        <dbReference type="ARBA" id="ARBA00022723"/>
    </source>
</evidence>
<name>A0A9X1B5T4_9GAMM</name>
<accession>A0A9X1B5T4</accession>
<dbReference type="InterPro" id="IPR020561">
    <property type="entry name" value="PRibGlycinamid_synth_ATP-grasp"/>
</dbReference>
<dbReference type="Gene3D" id="3.40.50.20">
    <property type="match status" value="1"/>
</dbReference>
<sequence>MNILIIGSGGREHALAWKIAQSPKVSRVFVAPGNGGTATEPGVENVDLDPTDAAALIAFANDHQIALCIIGPEAPLVAGVSDALVAAGLPCCGPSQRAAQLEGSKDFAKAFMQRHGIPTAAYRTFSDREQALAYLDQVGAPVVVKADGLAAGKGVVVAEDLDEARAAVDAMLGQGRFGSAGHRVVIEEKLLGEEVSFIVLVSGEQVLPLATSQDHKARDEGDRGPNTGGMGAYSPAPIVTPELEQRIMREVIEPTVAGLRAEDLPYVGFLYAGLMIGADGTPRVLEYNCRLGDPETQPILMRLESDLLELCLAATEGRLAEVEAQWCDQAALGVVMAAGGYPGDYAKGHPISGLESALDDNSKAETSSASTGASMVMVLGMGMGMGMGMGTPSTGMNMGSGTGGSEAKVFHAGTKRDDERTLTNGGRVLCVTALGADVGAAAAKAYELAERIQFEGAFYRRDIGYRALKHGTTR</sequence>
<dbReference type="FunFam" id="3.30.470.20:FF:000031">
    <property type="entry name" value="Phosphoribosylamine--glycine ligase"/>
    <property type="match status" value="1"/>
</dbReference>
<evidence type="ECO:0000256" key="12">
    <source>
        <dbReference type="ARBA" id="ARBA00023211"/>
    </source>
</evidence>
<evidence type="ECO:0000313" key="22">
    <source>
        <dbReference type="Proteomes" id="UP001138768"/>
    </source>
</evidence>
<evidence type="ECO:0000256" key="1">
    <source>
        <dbReference type="ARBA" id="ARBA00001936"/>
    </source>
</evidence>
<dbReference type="FunFam" id="3.40.50.20:FF:000006">
    <property type="entry name" value="Phosphoribosylamine--glycine ligase, chloroplastic"/>
    <property type="match status" value="1"/>
</dbReference>
<proteinExistence type="inferred from homology"/>
<dbReference type="Gene3D" id="3.90.600.10">
    <property type="entry name" value="Phosphoribosylglycinamide synthetase, C-terminal domain"/>
    <property type="match status" value="1"/>
</dbReference>
<dbReference type="PROSITE" id="PS00184">
    <property type="entry name" value="GARS"/>
    <property type="match status" value="1"/>
</dbReference>
<dbReference type="RefSeq" id="WP_200248148.1">
    <property type="nucleotide sequence ID" value="NZ_NRRY01000048.1"/>
</dbReference>
<evidence type="ECO:0000259" key="20">
    <source>
        <dbReference type="PROSITE" id="PS50975"/>
    </source>
</evidence>
<dbReference type="InterPro" id="IPR020562">
    <property type="entry name" value="PRibGlycinamide_synth_N"/>
</dbReference>
<feature type="region of interest" description="Disordered" evidence="19">
    <location>
        <begin position="212"/>
        <end position="235"/>
    </location>
</feature>
<dbReference type="PANTHER" id="PTHR43472">
    <property type="entry name" value="PHOSPHORIBOSYLAMINE--GLYCINE LIGASE"/>
    <property type="match status" value="1"/>
</dbReference>
<dbReference type="GO" id="GO:0046872">
    <property type="term" value="F:metal ion binding"/>
    <property type="evidence" value="ECO:0007669"/>
    <property type="project" value="UniProtKB-KW"/>
</dbReference>
<dbReference type="EC" id="6.3.4.13" evidence="4 17"/>
<keyword evidence="22" id="KW-1185">Reference proteome</keyword>
<evidence type="ECO:0000256" key="19">
    <source>
        <dbReference type="SAM" id="MobiDB-lite"/>
    </source>
</evidence>
<evidence type="ECO:0000256" key="18">
    <source>
        <dbReference type="PROSITE-ProRule" id="PRU00409"/>
    </source>
</evidence>
<evidence type="ECO:0000256" key="8">
    <source>
        <dbReference type="ARBA" id="ARBA00022741"/>
    </source>
</evidence>
<dbReference type="SUPFAM" id="SSF52440">
    <property type="entry name" value="PreATP-grasp domain"/>
    <property type="match status" value="1"/>
</dbReference>